<dbReference type="RefSeq" id="WP_191723925.1">
    <property type="nucleotide sequence ID" value="NZ_JACSQK010000006.1"/>
</dbReference>
<proteinExistence type="predicted"/>
<sequence>MTAPAVNEWRVASALVLAQLEATLVRLDAGTGNAKINLYKSVRQDAVGAGIAPMAEIVLAKPSGTVSENGLLELIAQSASGVMVLESGIPRWGELVAADGTVLTDGGVTDVGHDGCFQVAGGQTPEGDNSPMFYGGGLITLAGTALG</sequence>
<comment type="caution">
    <text evidence="1">The sequence shown here is derived from an EMBL/GenBank/DDBJ whole genome shotgun (WGS) entry which is preliminary data.</text>
</comment>
<reference evidence="1 2" key="1">
    <citation type="submission" date="2020-08" db="EMBL/GenBank/DDBJ databases">
        <title>A Genomic Blueprint of the Chicken Gut Microbiome.</title>
        <authorList>
            <person name="Gilroy R."/>
            <person name="Ravi A."/>
            <person name="Getino M."/>
            <person name="Pursley I."/>
            <person name="Horton D.L."/>
            <person name="Alikhan N.-F."/>
            <person name="Baker D."/>
            <person name="Gharbi K."/>
            <person name="Hall N."/>
            <person name="Watson M."/>
            <person name="Adriaenssens E.M."/>
            <person name="Foster-Nyarko E."/>
            <person name="Jarju S."/>
            <person name="Secka A."/>
            <person name="Antonio M."/>
            <person name="Oren A."/>
            <person name="Chaudhuri R."/>
            <person name="La Ragione R.M."/>
            <person name="Hildebrand F."/>
            <person name="Pallen M.J."/>
        </authorList>
    </citation>
    <scope>NUCLEOTIDE SEQUENCE [LARGE SCALE GENOMIC DNA]</scope>
    <source>
        <strain evidence="1 2">Sa2CVA6</strain>
    </source>
</reference>
<gene>
    <name evidence="1" type="ORF">H9646_13710</name>
</gene>
<dbReference type="EMBL" id="JACSQK010000006">
    <property type="protein sequence ID" value="MBD7961529.1"/>
    <property type="molecule type" value="Genomic_DNA"/>
</dbReference>
<keyword evidence="2" id="KW-1185">Reference proteome</keyword>
<name>A0ABR8SEI3_9BURK</name>
<accession>A0ABR8SEI3</accession>
<evidence type="ECO:0000313" key="1">
    <source>
        <dbReference type="EMBL" id="MBD7961529.1"/>
    </source>
</evidence>
<dbReference type="Proteomes" id="UP000634919">
    <property type="component" value="Unassembled WGS sequence"/>
</dbReference>
<organism evidence="1 2">
    <name type="scientific">Comamonas avium</name>
    <dbReference type="NCBI Taxonomy" id="2762231"/>
    <lineage>
        <taxon>Bacteria</taxon>
        <taxon>Pseudomonadati</taxon>
        <taxon>Pseudomonadota</taxon>
        <taxon>Betaproteobacteria</taxon>
        <taxon>Burkholderiales</taxon>
        <taxon>Comamonadaceae</taxon>
        <taxon>Comamonas</taxon>
    </lineage>
</organism>
<protein>
    <submittedName>
        <fullName evidence="1">Uncharacterized protein</fullName>
    </submittedName>
</protein>
<evidence type="ECO:0000313" key="2">
    <source>
        <dbReference type="Proteomes" id="UP000634919"/>
    </source>
</evidence>